<dbReference type="Proteomes" id="UP000199236">
    <property type="component" value="Unassembled WGS sequence"/>
</dbReference>
<reference evidence="3 4" key="1">
    <citation type="submission" date="2016-10" db="EMBL/GenBank/DDBJ databases">
        <authorList>
            <person name="de Groot N.N."/>
        </authorList>
    </citation>
    <scope>NUCLEOTIDE SEQUENCE [LARGE SCALE GENOMIC DNA]</scope>
    <source>
        <strain evidence="3 4">CGMCC 1.9157</strain>
    </source>
</reference>
<dbReference type="SUPFAM" id="SSF53850">
    <property type="entry name" value="Periplasmic binding protein-like II"/>
    <property type="match status" value="1"/>
</dbReference>
<dbReference type="PANTHER" id="PTHR35841">
    <property type="entry name" value="PHOSPHONATES-BINDING PERIPLASMIC PROTEIN"/>
    <property type="match status" value="1"/>
</dbReference>
<keyword evidence="4" id="KW-1185">Reference proteome</keyword>
<keyword evidence="2" id="KW-0472">Membrane</keyword>
<keyword evidence="2" id="KW-0812">Transmembrane</keyword>
<evidence type="ECO:0000256" key="2">
    <source>
        <dbReference type="SAM" id="Phobius"/>
    </source>
</evidence>
<feature type="compositionally biased region" description="Polar residues" evidence="1">
    <location>
        <begin position="60"/>
        <end position="77"/>
    </location>
</feature>
<organism evidence="3 4">
    <name type="scientific">Cohaesibacter marisflavi</name>
    <dbReference type="NCBI Taxonomy" id="655353"/>
    <lineage>
        <taxon>Bacteria</taxon>
        <taxon>Pseudomonadati</taxon>
        <taxon>Pseudomonadota</taxon>
        <taxon>Alphaproteobacteria</taxon>
        <taxon>Hyphomicrobiales</taxon>
        <taxon>Cohaesibacteraceae</taxon>
    </lineage>
</organism>
<feature type="region of interest" description="Disordered" evidence="1">
    <location>
        <begin position="55"/>
        <end position="95"/>
    </location>
</feature>
<accession>A0A1I5D041</accession>
<feature type="compositionally biased region" description="Polar residues" evidence="1">
    <location>
        <begin position="85"/>
        <end position="95"/>
    </location>
</feature>
<evidence type="ECO:0000313" key="4">
    <source>
        <dbReference type="Proteomes" id="UP000199236"/>
    </source>
</evidence>
<proteinExistence type="predicted"/>
<name>A0A1I5D041_9HYPH</name>
<dbReference type="EMBL" id="FOVR01000002">
    <property type="protein sequence ID" value="SFN92241.1"/>
    <property type="molecule type" value="Genomic_DNA"/>
</dbReference>
<dbReference type="Gene3D" id="3.40.190.10">
    <property type="entry name" value="Periplasmic binding protein-like II"/>
    <property type="match status" value="2"/>
</dbReference>
<dbReference type="AlphaFoldDB" id="A0A1I5D041"/>
<dbReference type="STRING" id="655353.SAMN04488056_102411"/>
<dbReference type="PANTHER" id="PTHR35841:SF1">
    <property type="entry name" value="PHOSPHONATES-BINDING PERIPLASMIC PROTEIN"/>
    <property type="match status" value="1"/>
</dbReference>
<protein>
    <submittedName>
        <fullName evidence="3">ABC-type phosphate/phosphonate transport system, substrate-binding protein</fullName>
    </submittedName>
</protein>
<evidence type="ECO:0000256" key="1">
    <source>
        <dbReference type="SAM" id="MobiDB-lite"/>
    </source>
</evidence>
<gene>
    <name evidence="3" type="ORF">SAMN04488056_102411</name>
</gene>
<keyword evidence="2" id="KW-1133">Transmembrane helix</keyword>
<sequence>MLNSVSGCLVACQRPFGALIGICVMATLCLVMMGAPKVKAQQAVERHMLDTLGSDMATKPSASFPMTQSDVRSTDNALQPLPSGEGNSTQVSPSITQLDEPNTVTLLDDKPPLRVGLISEQGASYLQARIEPFRRYLQESLSRPIEIVAYTSMRSLMAAHIGRQVDYSIYPASIFSMAYASCGCLTPMVAPISREAPDGIYMLLLVRGASGIQNLADLSGRSMALSSKDGAIPFYMAMNELKKAGLNPERDLDSLVGKDSPDEALELLDEGAVDAALVWSTTPYNQNIFSSEGAVSAYLQKKHGARQADIRPDFLSIWHSPAIPAGPHVIHNEVDKQTRADLINALKEMNQHDPEAYDAIERRYGGGFRSVSLQDYEPLIEIATAR</sequence>
<dbReference type="Pfam" id="PF12974">
    <property type="entry name" value="Phosphonate-bd"/>
    <property type="match status" value="1"/>
</dbReference>
<evidence type="ECO:0000313" key="3">
    <source>
        <dbReference type="EMBL" id="SFN92241.1"/>
    </source>
</evidence>
<dbReference type="OrthoDB" id="7672583at2"/>
<feature type="transmembrane region" description="Helical" evidence="2">
    <location>
        <begin position="16"/>
        <end position="36"/>
    </location>
</feature>